<keyword evidence="2" id="KW-1185">Reference proteome</keyword>
<sequence length="1239" mass="134251">MSAAELQRKHAALEGAPDPFPSLVDEPVKARPSSTTKPDPESVEAFPSLAPSVSTGGQRAPSTWNTAPRIKATASKQPHFSESFTIPVGDLSTAGKDGKPTSLGEVMKRVMNQYKVKLEASTNQKTRQTTFYLRSENKKDIEKAKKSLLAGLSPVVSLVLNAPVSTIPSIIGPKGANLNQIREHTGVKVDIPRRDSLHPNGQTAGTSPSASGTATPLPTGDDEDEPTIPITITGAQPLALEARAMIQDVIASMTSHTTHKVKDIPQHILPFVLLHRPRFLQAAEGGEITLQLNQAAGEISVWGERAAVGRVVESIKSAIEYYKGKVESYTFSLPKRQHRLLTGKGADEVMAKSKCAVIVQSFEEPGDEITVWGLASDLSNGASAAIEVANSAYIHEFPLPGSIAVSRQMLRYMIHIDYPKTLSENYPGASVYAPPQAIIDKANVLSVDIIGEKPKVDEVVREVSQLVGKLLGATKDVAIDWLVHRIINSHKNAKKIKAFHENQNVLVYFPPESAERSLVLLVYDPFSPNASPSPMEKAQKLEEVEKELLKMAKDAADVKSQNISVEKKWHEAVVGRNGTTLNAIIGEDKTLSVKLGADVGDSTTEDIIQVRGISADVDRAVKEIEKIVEDAKNDEIVGSYSTEFEIGQEFVARIVGAQGAGINKIRDQLGVKVDFVDEHDDKDKKKKSSAPRQVKVKITGRKENAEEAKKRIISQANRYADETTEVLKIAHDYHSSLIGQGGKYVVRLEEKYDVKITFPRGEHGDGKPRENLKPDEVQVKGPKKGVAGAKSELLEAYEFEKSNNIESKFTIPTRSVARVLGRGGATVKEIKDNTGAQIDIDKSTDDGNVTHVVLKGTKEAIAEAKTKILDISAQVHEETTDSVVIEHKFHRTIIGPGGQGLKDLIVRCGGPSDGRAQAGLVRFPRQGETSDEVHLRGEPKLVTKIKAELEKVVAGLRDRIVLGVEVPASQHRALIGRGGQHLNELQNRTGAQVQFPGSRSYNAVGEPANTDELTDVDPANLVKVSGTRAAAENCVEELKSQVKPPAPEGITGTIDVPLKYHHAVTQQGNFFRNLRSFHVTVEQSASPQGAAVPPRPATASEAVIARIDDPDEGPAEVEAQWQVVPNYQDVEEGDAVWTFKAPDQDALDRALELTREAIEHAKGMSHVGFLTLPDRSVFPRIVGAKGSTVARLRAESQADITVSREDNTIVIIGSESAIHAAKDAILKIAAPRSRGRRGD</sequence>
<protein>
    <submittedName>
        <fullName evidence="1">Uncharacterized protein</fullName>
    </submittedName>
</protein>
<dbReference type="EMBL" id="MU274902">
    <property type="protein sequence ID" value="KAI0093251.1"/>
    <property type="molecule type" value="Genomic_DNA"/>
</dbReference>
<organism evidence="1 2">
    <name type="scientific">Irpex rosettiformis</name>
    <dbReference type="NCBI Taxonomy" id="378272"/>
    <lineage>
        <taxon>Eukaryota</taxon>
        <taxon>Fungi</taxon>
        <taxon>Dikarya</taxon>
        <taxon>Basidiomycota</taxon>
        <taxon>Agaricomycotina</taxon>
        <taxon>Agaricomycetes</taxon>
        <taxon>Polyporales</taxon>
        <taxon>Irpicaceae</taxon>
        <taxon>Irpex</taxon>
    </lineage>
</organism>
<evidence type="ECO:0000313" key="2">
    <source>
        <dbReference type="Proteomes" id="UP001055072"/>
    </source>
</evidence>
<gene>
    <name evidence="1" type="ORF">BDY19DRAFT_417317</name>
</gene>
<evidence type="ECO:0000313" key="1">
    <source>
        <dbReference type="EMBL" id="KAI0093251.1"/>
    </source>
</evidence>
<accession>A0ACB8UGF6</accession>
<proteinExistence type="predicted"/>
<name>A0ACB8UGF6_9APHY</name>
<reference evidence="1" key="1">
    <citation type="journal article" date="2021" name="Environ. Microbiol.">
        <title>Gene family expansions and transcriptome signatures uncover fungal adaptations to wood decay.</title>
        <authorList>
            <person name="Hage H."/>
            <person name="Miyauchi S."/>
            <person name="Viragh M."/>
            <person name="Drula E."/>
            <person name="Min B."/>
            <person name="Chaduli D."/>
            <person name="Navarro D."/>
            <person name="Favel A."/>
            <person name="Norest M."/>
            <person name="Lesage-Meessen L."/>
            <person name="Balint B."/>
            <person name="Merenyi Z."/>
            <person name="de Eugenio L."/>
            <person name="Morin E."/>
            <person name="Martinez A.T."/>
            <person name="Baldrian P."/>
            <person name="Stursova M."/>
            <person name="Martinez M.J."/>
            <person name="Novotny C."/>
            <person name="Magnuson J.K."/>
            <person name="Spatafora J.W."/>
            <person name="Maurice S."/>
            <person name="Pangilinan J."/>
            <person name="Andreopoulos W."/>
            <person name="LaButti K."/>
            <person name="Hundley H."/>
            <person name="Na H."/>
            <person name="Kuo A."/>
            <person name="Barry K."/>
            <person name="Lipzen A."/>
            <person name="Henrissat B."/>
            <person name="Riley R."/>
            <person name="Ahrendt S."/>
            <person name="Nagy L.G."/>
            <person name="Grigoriev I.V."/>
            <person name="Martin F."/>
            <person name="Rosso M.N."/>
        </authorList>
    </citation>
    <scope>NUCLEOTIDE SEQUENCE</scope>
    <source>
        <strain evidence="1">CBS 384.51</strain>
    </source>
</reference>
<comment type="caution">
    <text evidence="1">The sequence shown here is derived from an EMBL/GenBank/DDBJ whole genome shotgun (WGS) entry which is preliminary data.</text>
</comment>
<dbReference type="Proteomes" id="UP001055072">
    <property type="component" value="Unassembled WGS sequence"/>
</dbReference>